<protein>
    <submittedName>
        <fullName evidence="2">Uncharacterized protein</fullName>
    </submittedName>
</protein>
<dbReference type="OrthoDB" id="4726932at2"/>
<comment type="caution">
    <text evidence="2">The sequence shown here is derived from an EMBL/GenBank/DDBJ whole genome shotgun (WGS) entry which is preliminary data.</text>
</comment>
<sequence length="368" mass="35812">MTPVTQANLALPDLQIPSVNQVALAGFDSPLSELLGTANSFNQWLVSSDNSTAGYTDLGGLADATGVAIAKMGFQFNAVGLLPQVINDHLPILSQAGLNGSASLESMLNAGTTIGLIASEGLWNLPGAFVTATQQAFSGDIPGAIATLQSAIVGPFVAAGQVALASANYMLDNAVARGTALLGAVPTLVNLVVQSSIGQAQVLAGAFSTVVQNVITGITNGNAEEAWNAAVDGFFGPRGIPGTILNLTVGAGVQTGAATVVPSVRGVIQAAVHGIADALSQTGSAPPVPPPAAAKTASPSASALRVAAVQESAPAADSGTSGGSGGSAASDHSTNSNAKSGSAGKSGAKKGVAGSKRPAKASAGKSAG</sequence>
<dbReference type="RefSeq" id="WP_036343927.1">
    <property type="nucleotide sequence ID" value="NZ_JALN02000001.1"/>
</dbReference>
<keyword evidence="3" id="KW-1185">Reference proteome</keyword>
<dbReference type="eggNOG" id="ENOG5031ZQJ">
    <property type="taxonomic scope" value="Bacteria"/>
</dbReference>
<accession>A0A064CKK9</accession>
<proteinExistence type="predicted"/>
<gene>
    <name evidence="2" type="ORF">Y900_019915</name>
</gene>
<evidence type="ECO:0000313" key="2">
    <source>
        <dbReference type="EMBL" id="KDF01140.1"/>
    </source>
</evidence>
<reference evidence="2" key="1">
    <citation type="submission" date="2014-05" db="EMBL/GenBank/DDBJ databases">
        <title>Genome sequence of Mycobacterium aromaticivorans strain JS19b1T (= DSM 45407T).</title>
        <authorList>
            <person name="Kwak Y."/>
            <person name="Park G.-S."/>
            <person name="Li Q.X."/>
            <person name="Lee S.-E."/>
            <person name="Shin J.-H."/>
        </authorList>
    </citation>
    <scope>NUCLEOTIDE SEQUENCE [LARGE SCALE GENOMIC DNA]</scope>
    <source>
        <strain evidence="2">JS19b1</strain>
    </source>
</reference>
<evidence type="ECO:0000313" key="3">
    <source>
        <dbReference type="Proteomes" id="UP000022835"/>
    </source>
</evidence>
<dbReference type="Proteomes" id="UP000022835">
    <property type="component" value="Unassembled WGS sequence"/>
</dbReference>
<name>A0A064CKK9_9MYCO</name>
<feature type="compositionally biased region" description="Low complexity" evidence="1">
    <location>
        <begin position="293"/>
        <end position="303"/>
    </location>
</feature>
<organism evidence="2 3">
    <name type="scientific">Mycolicibacterium aromaticivorans JS19b1 = JCM 16368</name>
    <dbReference type="NCBI Taxonomy" id="1440774"/>
    <lineage>
        <taxon>Bacteria</taxon>
        <taxon>Bacillati</taxon>
        <taxon>Actinomycetota</taxon>
        <taxon>Actinomycetes</taxon>
        <taxon>Mycobacteriales</taxon>
        <taxon>Mycobacteriaceae</taxon>
        <taxon>Mycolicibacterium</taxon>
    </lineage>
</organism>
<dbReference type="EMBL" id="JALN02000001">
    <property type="protein sequence ID" value="KDF01140.1"/>
    <property type="molecule type" value="Genomic_DNA"/>
</dbReference>
<feature type="compositionally biased region" description="Low complexity" evidence="1">
    <location>
        <begin position="327"/>
        <end position="356"/>
    </location>
</feature>
<feature type="region of interest" description="Disordered" evidence="1">
    <location>
        <begin position="281"/>
        <end position="368"/>
    </location>
</feature>
<evidence type="ECO:0000256" key="1">
    <source>
        <dbReference type="SAM" id="MobiDB-lite"/>
    </source>
</evidence>
<dbReference type="AlphaFoldDB" id="A0A064CKK9"/>